<gene>
    <name evidence="2" type="ORF">UFOPK2252_00828</name>
</gene>
<dbReference type="AlphaFoldDB" id="A0A6J6LB92"/>
<name>A0A6J6LB92_9ZZZZ</name>
<sequence length="59" mass="6224">MTTKIVPPVTANALAAINSSFLTNNGKPADKPAKINRLTPNAINTNKVNNKPDAPLLTK</sequence>
<feature type="compositionally biased region" description="Polar residues" evidence="1">
    <location>
        <begin position="38"/>
        <end position="49"/>
    </location>
</feature>
<organism evidence="2">
    <name type="scientific">freshwater metagenome</name>
    <dbReference type="NCBI Taxonomy" id="449393"/>
    <lineage>
        <taxon>unclassified sequences</taxon>
        <taxon>metagenomes</taxon>
        <taxon>ecological metagenomes</taxon>
    </lineage>
</organism>
<dbReference type="EMBL" id="CAEZWN010000083">
    <property type="protein sequence ID" value="CAB4659200.1"/>
    <property type="molecule type" value="Genomic_DNA"/>
</dbReference>
<reference evidence="2" key="1">
    <citation type="submission" date="2020-05" db="EMBL/GenBank/DDBJ databases">
        <authorList>
            <person name="Chiriac C."/>
            <person name="Salcher M."/>
            <person name="Ghai R."/>
            <person name="Kavagutti S V."/>
        </authorList>
    </citation>
    <scope>NUCLEOTIDE SEQUENCE</scope>
</reference>
<evidence type="ECO:0000313" key="2">
    <source>
        <dbReference type="EMBL" id="CAB4659200.1"/>
    </source>
</evidence>
<proteinExistence type="predicted"/>
<feature type="region of interest" description="Disordered" evidence="1">
    <location>
        <begin position="28"/>
        <end position="59"/>
    </location>
</feature>
<protein>
    <submittedName>
        <fullName evidence="2">Unannotated protein</fullName>
    </submittedName>
</protein>
<accession>A0A6J6LB92</accession>
<evidence type="ECO:0000256" key="1">
    <source>
        <dbReference type="SAM" id="MobiDB-lite"/>
    </source>
</evidence>